<dbReference type="Pfam" id="PF02518">
    <property type="entry name" value="HATPase_c"/>
    <property type="match status" value="1"/>
</dbReference>
<keyword evidence="10" id="KW-0067">ATP-binding</keyword>
<evidence type="ECO:0000256" key="5">
    <source>
        <dbReference type="ARBA" id="ARBA00022553"/>
    </source>
</evidence>
<comment type="subcellular location">
    <subcellularLocation>
        <location evidence="2">Cell membrane</location>
        <topology evidence="2">Multi-pass membrane protein</topology>
    </subcellularLocation>
</comment>
<feature type="transmembrane region" description="Helical" evidence="14">
    <location>
        <begin position="5"/>
        <end position="23"/>
    </location>
</feature>
<dbReference type="SMART" id="SM00387">
    <property type="entry name" value="HATPase_c"/>
    <property type="match status" value="1"/>
</dbReference>
<gene>
    <name evidence="16" type="ORF">N7Z68_08545</name>
</gene>
<dbReference type="GO" id="GO:0016301">
    <property type="term" value="F:kinase activity"/>
    <property type="evidence" value="ECO:0007669"/>
    <property type="project" value="UniProtKB-KW"/>
</dbReference>
<dbReference type="InterPro" id="IPR036097">
    <property type="entry name" value="HisK_dim/P_sf"/>
</dbReference>
<feature type="transmembrane region" description="Helical" evidence="14">
    <location>
        <begin position="159"/>
        <end position="180"/>
    </location>
</feature>
<dbReference type="SUPFAM" id="SSF47384">
    <property type="entry name" value="Homodimeric domain of signal transducing histidine kinase"/>
    <property type="match status" value="1"/>
</dbReference>
<dbReference type="InterPro" id="IPR005467">
    <property type="entry name" value="His_kinase_dom"/>
</dbReference>
<evidence type="ECO:0000256" key="14">
    <source>
        <dbReference type="SAM" id="Phobius"/>
    </source>
</evidence>
<name>A0ABT5VDA4_9BACI</name>
<dbReference type="EMBL" id="JAOTPO010000004">
    <property type="protein sequence ID" value="MDE5413434.1"/>
    <property type="molecule type" value="Genomic_DNA"/>
</dbReference>
<dbReference type="PANTHER" id="PTHR43065">
    <property type="entry name" value="SENSOR HISTIDINE KINASE"/>
    <property type="match status" value="1"/>
</dbReference>
<keyword evidence="17" id="KW-1185">Reference proteome</keyword>
<evidence type="ECO:0000259" key="15">
    <source>
        <dbReference type="PROSITE" id="PS50109"/>
    </source>
</evidence>
<dbReference type="CDD" id="cd00082">
    <property type="entry name" value="HisKA"/>
    <property type="match status" value="1"/>
</dbReference>
<evidence type="ECO:0000256" key="8">
    <source>
        <dbReference type="ARBA" id="ARBA00022741"/>
    </source>
</evidence>
<evidence type="ECO:0000256" key="3">
    <source>
        <dbReference type="ARBA" id="ARBA00012438"/>
    </source>
</evidence>
<dbReference type="CDD" id="cd00075">
    <property type="entry name" value="HATPase"/>
    <property type="match status" value="1"/>
</dbReference>
<keyword evidence="7 14" id="KW-0812">Transmembrane</keyword>
<dbReference type="Pfam" id="PF00512">
    <property type="entry name" value="HisKA"/>
    <property type="match status" value="1"/>
</dbReference>
<dbReference type="Proteomes" id="UP001148125">
    <property type="component" value="Unassembled WGS sequence"/>
</dbReference>
<keyword evidence="5" id="KW-0597">Phosphoprotein</keyword>
<protein>
    <recommendedName>
        <fullName evidence="3">histidine kinase</fullName>
        <ecNumber evidence="3">2.7.13.3</ecNumber>
    </recommendedName>
</protein>
<feature type="transmembrane region" description="Helical" evidence="14">
    <location>
        <begin position="100"/>
        <end position="120"/>
    </location>
</feature>
<dbReference type="InterPro" id="IPR004358">
    <property type="entry name" value="Sig_transdc_His_kin-like_C"/>
</dbReference>
<reference evidence="16" key="1">
    <citation type="submission" date="2024-05" db="EMBL/GenBank/DDBJ databases">
        <title>Alkalihalobacillus sp. strain MEB203 novel alkaliphilic bacterium from Lonar Lake, India.</title>
        <authorList>
            <person name="Joshi A."/>
            <person name="Thite S."/>
            <person name="Mengade P."/>
        </authorList>
    </citation>
    <scope>NUCLEOTIDE SEQUENCE</scope>
    <source>
        <strain evidence="16">MEB 203</strain>
    </source>
</reference>
<evidence type="ECO:0000256" key="1">
    <source>
        <dbReference type="ARBA" id="ARBA00000085"/>
    </source>
</evidence>
<evidence type="ECO:0000256" key="10">
    <source>
        <dbReference type="ARBA" id="ARBA00022840"/>
    </source>
</evidence>
<evidence type="ECO:0000256" key="9">
    <source>
        <dbReference type="ARBA" id="ARBA00022777"/>
    </source>
</evidence>
<accession>A0ABT5VDA4</accession>
<keyword evidence="6" id="KW-0808">Transferase</keyword>
<sequence length="418" mass="47688">MLQQLLLQVVFILFPPLLYYTILKNNTYLKNYNSLIVGFLSCLAIFLCMSFPVSFSTGNMMDLRTIPWILSFLYGSFPIGIFVTIMMFAFRVFIGGMGAYAALIISLISLIFIIMYFRNYQTFTYSKKIKSTLVLTAINSLLVILSIQLMFGYSSTDVYMFYLFFIVMHILMMWVCIYVIETIREHGQLRVELEKSEKLNIVGQMAASVAHEIRNPMTVVNGFVQILQQDKDTPKKHREHYEIITNELKRAETILNDYLTLAKPQAVKLETINIHEQINRINHTLSSYALMKSVGVEYHLPTENNYFIKGCPEKFQQVLINIIKNAIEVSQKGEAVTVSVSKKLDFYYIYIKDNGCGMTKNELQSIGTPFYSLKERGTGLGLTISYSIIHSMEGTIDVTSQKGKGSTFIIGLPVIKEA</sequence>
<dbReference type="Pfam" id="PF07694">
    <property type="entry name" value="5TM-5TMR_LYT"/>
    <property type="match status" value="1"/>
</dbReference>
<keyword evidence="12" id="KW-0902">Two-component regulatory system</keyword>
<comment type="caution">
    <text evidence="16">The sequence shown here is derived from an EMBL/GenBank/DDBJ whole genome shotgun (WGS) entry which is preliminary data.</text>
</comment>
<feature type="transmembrane region" description="Helical" evidence="14">
    <location>
        <begin position="68"/>
        <end position="94"/>
    </location>
</feature>
<evidence type="ECO:0000313" key="16">
    <source>
        <dbReference type="EMBL" id="MDE5413434.1"/>
    </source>
</evidence>
<keyword evidence="8" id="KW-0547">Nucleotide-binding</keyword>
<organism evidence="16 17">
    <name type="scientific">Alkalihalobacterium chitinilyticum</name>
    <dbReference type="NCBI Taxonomy" id="2980103"/>
    <lineage>
        <taxon>Bacteria</taxon>
        <taxon>Bacillati</taxon>
        <taxon>Bacillota</taxon>
        <taxon>Bacilli</taxon>
        <taxon>Bacillales</taxon>
        <taxon>Bacillaceae</taxon>
        <taxon>Alkalihalobacterium</taxon>
    </lineage>
</organism>
<dbReference type="RefSeq" id="WP_275118051.1">
    <property type="nucleotide sequence ID" value="NZ_JAOTPO010000004.1"/>
</dbReference>
<keyword evidence="4" id="KW-1003">Cell membrane</keyword>
<dbReference type="Gene3D" id="3.30.565.10">
    <property type="entry name" value="Histidine kinase-like ATPase, C-terminal domain"/>
    <property type="match status" value="1"/>
</dbReference>
<feature type="domain" description="Histidine kinase" evidence="15">
    <location>
        <begin position="208"/>
        <end position="416"/>
    </location>
</feature>
<dbReference type="SMART" id="SM00388">
    <property type="entry name" value="HisKA"/>
    <property type="match status" value="1"/>
</dbReference>
<dbReference type="PANTHER" id="PTHR43065:SF46">
    <property type="entry name" value="C4-DICARBOXYLATE TRANSPORT SENSOR PROTEIN DCTB"/>
    <property type="match status" value="1"/>
</dbReference>
<dbReference type="InterPro" id="IPR003661">
    <property type="entry name" value="HisK_dim/P_dom"/>
</dbReference>
<evidence type="ECO:0000256" key="2">
    <source>
        <dbReference type="ARBA" id="ARBA00004651"/>
    </source>
</evidence>
<feature type="transmembrane region" description="Helical" evidence="14">
    <location>
        <begin position="35"/>
        <end position="56"/>
    </location>
</feature>
<evidence type="ECO:0000256" key="4">
    <source>
        <dbReference type="ARBA" id="ARBA00022475"/>
    </source>
</evidence>
<keyword evidence="11 14" id="KW-1133">Transmembrane helix</keyword>
<keyword evidence="9 16" id="KW-0418">Kinase</keyword>
<proteinExistence type="predicted"/>
<evidence type="ECO:0000313" key="17">
    <source>
        <dbReference type="Proteomes" id="UP001148125"/>
    </source>
</evidence>
<evidence type="ECO:0000256" key="12">
    <source>
        <dbReference type="ARBA" id="ARBA00023012"/>
    </source>
</evidence>
<evidence type="ECO:0000256" key="7">
    <source>
        <dbReference type="ARBA" id="ARBA00022692"/>
    </source>
</evidence>
<comment type="catalytic activity">
    <reaction evidence="1">
        <text>ATP + protein L-histidine = ADP + protein N-phospho-L-histidine.</text>
        <dbReference type="EC" id="2.7.13.3"/>
    </reaction>
</comment>
<evidence type="ECO:0000256" key="6">
    <source>
        <dbReference type="ARBA" id="ARBA00022679"/>
    </source>
</evidence>
<dbReference type="Gene3D" id="1.10.287.130">
    <property type="match status" value="1"/>
</dbReference>
<evidence type="ECO:0000256" key="11">
    <source>
        <dbReference type="ARBA" id="ARBA00022989"/>
    </source>
</evidence>
<dbReference type="InterPro" id="IPR036890">
    <property type="entry name" value="HATPase_C_sf"/>
</dbReference>
<dbReference type="PROSITE" id="PS50109">
    <property type="entry name" value="HIS_KIN"/>
    <property type="match status" value="1"/>
</dbReference>
<keyword evidence="13 14" id="KW-0472">Membrane</keyword>
<feature type="transmembrane region" description="Helical" evidence="14">
    <location>
        <begin position="132"/>
        <end position="153"/>
    </location>
</feature>
<dbReference type="PRINTS" id="PR00344">
    <property type="entry name" value="BCTRLSENSOR"/>
</dbReference>
<dbReference type="InterPro" id="IPR011620">
    <property type="entry name" value="Sig_transdc_His_kinase_LytS_TM"/>
</dbReference>
<evidence type="ECO:0000256" key="13">
    <source>
        <dbReference type="ARBA" id="ARBA00023136"/>
    </source>
</evidence>
<dbReference type="SUPFAM" id="SSF55874">
    <property type="entry name" value="ATPase domain of HSP90 chaperone/DNA topoisomerase II/histidine kinase"/>
    <property type="match status" value="1"/>
</dbReference>
<dbReference type="InterPro" id="IPR003594">
    <property type="entry name" value="HATPase_dom"/>
</dbReference>
<dbReference type="EC" id="2.7.13.3" evidence="3"/>